<keyword evidence="1" id="KW-0479">Metal-binding</keyword>
<accession>A0A9K3PC29</accession>
<feature type="compositionally biased region" description="Low complexity" evidence="2">
    <location>
        <begin position="249"/>
        <end position="267"/>
    </location>
</feature>
<dbReference type="PANTHER" id="PTHR47021">
    <property type="entry name" value="ADP-RIBOSYLATION FACTOR GTPASE-ACTIVATING PROTEIN AGD6-RELATED"/>
    <property type="match status" value="1"/>
</dbReference>
<dbReference type="GO" id="GO:0005096">
    <property type="term" value="F:GTPase activator activity"/>
    <property type="evidence" value="ECO:0007669"/>
    <property type="project" value="InterPro"/>
</dbReference>
<dbReference type="AlphaFoldDB" id="A0A9K3PC29"/>
<dbReference type="EMBL" id="JAGRRH010000033">
    <property type="protein sequence ID" value="KAG7339539.1"/>
    <property type="molecule type" value="Genomic_DNA"/>
</dbReference>
<dbReference type="PANTHER" id="PTHR47021:SF4">
    <property type="entry name" value="ADP-RIBOSYLATION FACTOR GTPASE-ACTIVATING PROTEIN AGD6-RELATED"/>
    <property type="match status" value="1"/>
</dbReference>
<evidence type="ECO:0000313" key="5">
    <source>
        <dbReference type="EMBL" id="KAG7339539.1"/>
    </source>
</evidence>
<evidence type="ECO:0000259" key="4">
    <source>
        <dbReference type="PROSITE" id="PS50115"/>
    </source>
</evidence>
<keyword evidence="3" id="KW-1133">Transmembrane helix</keyword>
<dbReference type="SMART" id="SM00105">
    <property type="entry name" value="ArfGap"/>
    <property type="match status" value="1"/>
</dbReference>
<gene>
    <name evidence="5" type="ORF">IV203_002592</name>
    <name evidence="6" type="ORF">IV203_034537</name>
</gene>
<evidence type="ECO:0000313" key="6">
    <source>
        <dbReference type="EMBL" id="KAG7359439.1"/>
    </source>
</evidence>
<dbReference type="InterPro" id="IPR044519">
    <property type="entry name" value="ARF_GAP_AGD6/7"/>
</dbReference>
<feature type="transmembrane region" description="Helical" evidence="3">
    <location>
        <begin position="220"/>
        <end position="242"/>
    </location>
</feature>
<keyword evidence="1" id="KW-0863">Zinc-finger</keyword>
<evidence type="ECO:0000313" key="7">
    <source>
        <dbReference type="Proteomes" id="UP000693970"/>
    </source>
</evidence>
<feature type="region of interest" description="Disordered" evidence="2">
    <location>
        <begin position="243"/>
        <end position="267"/>
    </location>
</feature>
<feature type="compositionally biased region" description="Low complexity" evidence="2">
    <location>
        <begin position="144"/>
        <end position="158"/>
    </location>
</feature>
<comment type="caution">
    <text evidence="5">The sequence shown here is derived from an EMBL/GenBank/DDBJ whole genome shotgun (WGS) entry which is preliminary data.</text>
</comment>
<sequence length="267" mass="28179">MPSSSSTSPSTLTMMSPQDLEKLQQLPGNRSCIDCGKARPDWASVSLGIFMCLECSGQHRGLGSHVSFVRSVRMDSWSSTQLEKMRLSGGNAACKTFLQNHGIDTARFSIRDKYDSPAGHLFQQVITARLEGKPEPTQPPVVPSSRSTNNTNSNTLSNKPLSAASLASTGSMSTTNSTVGVTAGAPPVRKQMEGFGSSPHPSQDDGDEQRRRRQQQRRKLIKSVGGVAAAAVAGALAVGLAVTSKKRCSTGTSTTTTQHGATTATAQ</sequence>
<dbReference type="Proteomes" id="UP000693970">
    <property type="component" value="Unassembled WGS sequence"/>
</dbReference>
<dbReference type="InterPro" id="IPR001164">
    <property type="entry name" value="ArfGAP_dom"/>
</dbReference>
<name>A0A9K3PC29_9STRA</name>
<dbReference type="GO" id="GO:0008270">
    <property type="term" value="F:zinc ion binding"/>
    <property type="evidence" value="ECO:0007669"/>
    <property type="project" value="UniProtKB-KW"/>
</dbReference>
<keyword evidence="1" id="KW-0862">Zinc</keyword>
<feature type="region of interest" description="Disordered" evidence="2">
    <location>
        <begin position="131"/>
        <end position="224"/>
    </location>
</feature>
<dbReference type="PROSITE" id="PS50115">
    <property type="entry name" value="ARFGAP"/>
    <property type="match status" value="1"/>
</dbReference>
<keyword evidence="7" id="KW-1185">Reference proteome</keyword>
<reference evidence="5" key="2">
    <citation type="submission" date="2021-04" db="EMBL/GenBank/DDBJ databases">
        <authorList>
            <person name="Podell S."/>
        </authorList>
    </citation>
    <scope>NUCLEOTIDE SEQUENCE</scope>
    <source>
        <strain evidence="5">Hildebrandi</strain>
    </source>
</reference>
<evidence type="ECO:0000256" key="2">
    <source>
        <dbReference type="SAM" id="MobiDB-lite"/>
    </source>
</evidence>
<reference evidence="5" key="1">
    <citation type="journal article" date="2021" name="Sci. Rep.">
        <title>Diploid genomic architecture of Nitzschia inconspicua, an elite biomass production diatom.</title>
        <authorList>
            <person name="Oliver A."/>
            <person name="Podell S."/>
            <person name="Pinowska A."/>
            <person name="Traller J.C."/>
            <person name="Smith S.R."/>
            <person name="McClure R."/>
            <person name="Beliaev A."/>
            <person name="Bohutskyi P."/>
            <person name="Hill E.A."/>
            <person name="Rabines A."/>
            <person name="Zheng H."/>
            <person name="Allen L.Z."/>
            <person name="Kuo A."/>
            <person name="Grigoriev I.V."/>
            <person name="Allen A.E."/>
            <person name="Hazlebeck D."/>
            <person name="Allen E.E."/>
        </authorList>
    </citation>
    <scope>NUCLEOTIDE SEQUENCE</scope>
    <source>
        <strain evidence="5">Hildebrandi</strain>
    </source>
</reference>
<protein>
    <submittedName>
        <fullName evidence="5">GTPase activating protein</fullName>
    </submittedName>
</protein>
<feature type="domain" description="Arf-GAP" evidence="4">
    <location>
        <begin position="17"/>
        <end position="101"/>
    </location>
</feature>
<dbReference type="CDD" id="cd08830">
    <property type="entry name" value="ArfGap_ArfGap1"/>
    <property type="match status" value="1"/>
</dbReference>
<dbReference type="GO" id="GO:0016192">
    <property type="term" value="P:vesicle-mediated transport"/>
    <property type="evidence" value="ECO:0007669"/>
    <property type="project" value="InterPro"/>
</dbReference>
<evidence type="ECO:0000256" key="1">
    <source>
        <dbReference type="PROSITE-ProRule" id="PRU00288"/>
    </source>
</evidence>
<evidence type="ECO:0000256" key="3">
    <source>
        <dbReference type="SAM" id="Phobius"/>
    </source>
</evidence>
<dbReference type="EMBL" id="JAGRRH010000013">
    <property type="protein sequence ID" value="KAG7359439.1"/>
    <property type="molecule type" value="Genomic_DNA"/>
</dbReference>
<organism evidence="5 7">
    <name type="scientific">Nitzschia inconspicua</name>
    <dbReference type="NCBI Taxonomy" id="303405"/>
    <lineage>
        <taxon>Eukaryota</taxon>
        <taxon>Sar</taxon>
        <taxon>Stramenopiles</taxon>
        <taxon>Ochrophyta</taxon>
        <taxon>Bacillariophyta</taxon>
        <taxon>Bacillariophyceae</taxon>
        <taxon>Bacillariophycidae</taxon>
        <taxon>Bacillariales</taxon>
        <taxon>Bacillariaceae</taxon>
        <taxon>Nitzschia</taxon>
    </lineage>
</organism>
<proteinExistence type="predicted"/>
<feature type="compositionally biased region" description="Polar residues" evidence="2">
    <location>
        <begin position="165"/>
        <end position="180"/>
    </location>
</feature>
<feature type="compositionally biased region" description="Basic residues" evidence="2">
    <location>
        <begin position="211"/>
        <end position="221"/>
    </location>
</feature>
<keyword evidence="3" id="KW-0812">Transmembrane</keyword>
<dbReference type="OrthoDB" id="43532at2759"/>
<keyword evidence="3" id="KW-0472">Membrane</keyword>
<dbReference type="Pfam" id="PF01412">
    <property type="entry name" value="ArfGap"/>
    <property type="match status" value="1"/>
</dbReference>